<evidence type="ECO:0000256" key="11">
    <source>
        <dbReference type="ARBA" id="ARBA00022670"/>
    </source>
</evidence>
<dbReference type="InterPro" id="IPR043504">
    <property type="entry name" value="Peptidase_S1_PA_chymotrypsin"/>
</dbReference>
<evidence type="ECO:0000256" key="3">
    <source>
        <dbReference type="ARBA" id="ARBA00001946"/>
    </source>
</evidence>
<evidence type="ECO:0000256" key="18">
    <source>
        <dbReference type="ARBA" id="ARBA00023180"/>
    </source>
</evidence>
<dbReference type="PROSITE" id="PS00134">
    <property type="entry name" value="TRYPSIN_HIS"/>
    <property type="match status" value="1"/>
</dbReference>
<dbReference type="PROSITE" id="PS50923">
    <property type="entry name" value="SUSHI"/>
    <property type="match status" value="1"/>
</dbReference>
<dbReference type="GO" id="GO:0004252">
    <property type="term" value="F:serine-type endopeptidase activity"/>
    <property type="evidence" value="ECO:0007669"/>
    <property type="project" value="InterPro"/>
</dbReference>
<dbReference type="SMART" id="SM00032">
    <property type="entry name" value="CCP"/>
    <property type="match status" value="1"/>
</dbReference>
<evidence type="ECO:0000256" key="17">
    <source>
        <dbReference type="ARBA" id="ARBA00023157"/>
    </source>
</evidence>
<keyword evidence="14" id="KW-0720">Serine protease</keyword>
<dbReference type="GeneTree" id="ENSGT00940000162934"/>
<sequence length="392" mass="44257">MNCCKSRATCVLCCKNEISGTASPWLCPRAIATGKGNRLGDRISFQCQTNLDLIGSSQRVCMLDGEWSDTQPSCRASYSYDRAEDVKAEFGASLTDVLTHFADHGNATGTNIHAALNAVYQMMINEERIMKDEWNKVRHAIILLTDGKSNLGGSPKIAVSHIEELVNVRNNRKDYLDIYVFGIGNLDVELSAMNEIASKKPGERHVFVMKNPQELKNAFEDLLDPRVLEDICGLANYSDSARWDQKNPWHVDSTCRGALISNTWVLTAAHCFNHLKNNWIVVLGKILHFFKKSIPICLPCTEGASRALKKKPGTTCRDHGKHTRLLHTFNVGVISWGTYDPCAKKNKNNNGEIIRDRPSKEYKPRDFYISLFQVQDWLRKHLNNSLKFIPMQ</sequence>
<keyword evidence="10 23" id="KW-0768">Sushi</keyword>
<evidence type="ECO:0000256" key="14">
    <source>
        <dbReference type="ARBA" id="ARBA00022825"/>
    </source>
</evidence>
<dbReference type="Pfam" id="PF00092">
    <property type="entry name" value="VWA"/>
    <property type="match status" value="1"/>
</dbReference>
<keyword evidence="11" id="KW-0645">Protease</keyword>
<dbReference type="GO" id="GO:0006956">
    <property type="term" value="P:complement activation"/>
    <property type="evidence" value="ECO:0007669"/>
    <property type="project" value="TreeGrafter"/>
</dbReference>
<evidence type="ECO:0000313" key="27">
    <source>
        <dbReference type="Proteomes" id="UP000694559"/>
    </source>
</evidence>
<evidence type="ECO:0000256" key="8">
    <source>
        <dbReference type="ARBA" id="ARBA00022525"/>
    </source>
</evidence>
<keyword evidence="12" id="KW-0677">Repeat</keyword>
<keyword evidence="27" id="KW-1185">Reference proteome</keyword>
<organism evidence="26 27">
    <name type="scientific">Naja naja</name>
    <name type="common">Indian cobra</name>
    <dbReference type="NCBI Taxonomy" id="35670"/>
    <lineage>
        <taxon>Eukaryota</taxon>
        <taxon>Metazoa</taxon>
        <taxon>Chordata</taxon>
        <taxon>Craniata</taxon>
        <taxon>Vertebrata</taxon>
        <taxon>Euteleostomi</taxon>
        <taxon>Lepidosauria</taxon>
        <taxon>Squamata</taxon>
        <taxon>Bifurcata</taxon>
        <taxon>Unidentata</taxon>
        <taxon>Episquamata</taxon>
        <taxon>Toxicofera</taxon>
        <taxon>Serpentes</taxon>
        <taxon>Colubroidea</taxon>
        <taxon>Elapidae</taxon>
        <taxon>Elapinae</taxon>
        <taxon>Naja</taxon>
    </lineage>
</organism>
<dbReference type="Pfam" id="PF00089">
    <property type="entry name" value="Trypsin"/>
    <property type="match status" value="1"/>
</dbReference>
<evidence type="ECO:0000256" key="12">
    <source>
        <dbReference type="ARBA" id="ARBA00022737"/>
    </source>
</evidence>
<evidence type="ECO:0000256" key="19">
    <source>
        <dbReference type="ARBA" id="ARBA00029636"/>
    </source>
</evidence>
<keyword evidence="18" id="KW-0325">Glycoprotein</keyword>
<evidence type="ECO:0000256" key="13">
    <source>
        <dbReference type="ARBA" id="ARBA00022801"/>
    </source>
</evidence>
<dbReference type="PROSITE" id="PS50234">
    <property type="entry name" value="VWFA"/>
    <property type="match status" value="1"/>
</dbReference>
<comment type="subunit">
    <text evidence="22">Serine protease component of the C3 convertase, also named C4bC2b, composed of the serine protease complement C2b and complement C4b. Serine protease component of the C5 convertase, also named C4bC2bC3b, composed of the serine protease complement C2b, complement C3b, as well as complement C4b.</text>
</comment>
<dbReference type="SUPFAM" id="SSF57535">
    <property type="entry name" value="Complement control module/SCR domain"/>
    <property type="match status" value="1"/>
</dbReference>
<comment type="similarity">
    <text evidence="6">Belongs to the peptidase S1 family. Snake venom subfamily.</text>
</comment>
<evidence type="ECO:0000256" key="22">
    <source>
        <dbReference type="ARBA" id="ARBA00093544"/>
    </source>
</evidence>
<dbReference type="AlphaFoldDB" id="A0A8C6V961"/>
<dbReference type="InterPro" id="IPR009003">
    <property type="entry name" value="Peptidase_S1_PA"/>
</dbReference>
<evidence type="ECO:0000256" key="20">
    <source>
        <dbReference type="ARBA" id="ARBA00093302"/>
    </source>
</evidence>
<comment type="function">
    <text evidence="21">Catalytic component of the complement C3 and C5 convertase complexes. Following complement activation, recruited to the surface of pathogens by complement C4b opsonin to form the C3 convertase, or C3b and C4b opsonins to form the C5 convertase. As part of the C3 convertase, cleaves and activate C3 into C3a anaphylatoxin and C3b opsonin, the next components of the complement pathways. As part of the C5 convertase, cleaves and activate C5 into C5a anaphylatoxin and C5b component of the membrane attack complex.</text>
</comment>
<dbReference type="Ensembl" id="ENSNNAT00000003104.1">
    <property type="protein sequence ID" value="ENSNNAP00000002953.1"/>
    <property type="gene ID" value="ENSNNAG00000001866.1"/>
</dbReference>
<gene>
    <name evidence="26" type="primary">C2</name>
</gene>
<comment type="cofactor">
    <cofactor evidence="2">
        <name>Mn(2+)</name>
        <dbReference type="ChEBI" id="CHEBI:29035"/>
    </cofactor>
</comment>
<evidence type="ECO:0000256" key="6">
    <source>
        <dbReference type="ARBA" id="ARBA00009228"/>
    </source>
</evidence>
<dbReference type="Proteomes" id="UP000694559">
    <property type="component" value="Unplaced"/>
</dbReference>
<evidence type="ECO:0000259" key="24">
    <source>
        <dbReference type="PROSITE" id="PS50234"/>
    </source>
</evidence>
<keyword evidence="17 23" id="KW-1015">Disulfide bond</keyword>
<proteinExistence type="inferred from homology"/>
<evidence type="ECO:0000256" key="10">
    <source>
        <dbReference type="ARBA" id="ARBA00022659"/>
    </source>
</evidence>
<keyword evidence="16" id="KW-0180">Complement pathway</keyword>
<dbReference type="GO" id="GO:0009986">
    <property type="term" value="C:cell surface"/>
    <property type="evidence" value="ECO:0007669"/>
    <property type="project" value="UniProtKB-SubCell"/>
</dbReference>
<evidence type="ECO:0000256" key="9">
    <source>
        <dbReference type="ARBA" id="ARBA00022588"/>
    </source>
</evidence>
<comment type="caution">
    <text evidence="23">Lacks conserved residue(s) required for the propagation of feature annotation.</text>
</comment>
<evidence type="ECO:0000259" key="25">
    <source>
        <dbReference type="PROSITE" id="PS50923"/>
    </source>
</evidence>
<dbReference type="Pfam" id="PF00084">
    <property type="entry name" value="Sushi"/>
    <property type="match status" value="1"/>
</dbReference>
<comment type="catalytic activity">
    <reaction evidence="1">
        <text>Selective cleavage of Arg-|-Ser bond in complement component C3 alpha-chain to form C3a and C3b, and Arg-|-Xaa bond in complement component C5 alpha-chain to form C5a and C5b.</text>
        <dbReference type="EC" id="3.4.21.43"/>
    </reaction>
</comment>
<dbReference type="Gene3D" id="2.10.70.10">
    <property type="entry name" value="Complement Module, domain 1"/>
    <property type="match status" value="1"/>
</dbReference>
<evidence type="ECO:0000256" key="21">
    <source>
        <dbReference type="ARBA" id="ARBA00093306"/>
    </source>
</evidence>
<dbReference type="Gene3D" id="2.40.10.10">
    <property type="entry name" value="Trypsin-like serine proteases"/>
    <property type="match status" value="2"/>
</dbReference>
<feature type="disulfide bond" evidence="23">
    <location>
        <begin position="47"/>
        <end position="74"/>
    </location>
</feature>
<feature type="domain" description="VWFA" evidence="24">
    <location>
        <begin position="93"/>
        <end position="222"/>
    </location>
</feature>
<dbReference type="OrthoDB" id="6127264at2759"/>
<dbReference type="SUPFAM" id="SSF50494">
    <property type="entry name" value="Trypsin-like serine proteases"/>
    <property type="match status" value="1"/>
</dbReference>
<evidence type="ECO:0000313" key="26">
    <source>
        <dbReference type="Ensembl" id="ENSNNAP00000002953.1"/>
    </source>
</evidence>
<comment type="subcellular location">
    <subcellularLocation>
        <location evidence="4">Cell surface</location>
    </subcellularLocation>
    <subcellularLocation>
        <location evidence="5">Secreted</location>
    </subcellularLocation>
</comment>
<dbReference type="PANTHER" id="PTHR46393">
    <property type="entry name" value="SUSHI DOMAIN-CONTAINING PROTEIN"/>
    <property type="match status" value="1"/>
</dbReference>
<comment type="cofactor">
    <cofactor evidence="3">
        <name>Mg(2+)</name>
        <dbReference type="ChEBI" id="CHEBI:18420"/>
    </cofactor>
</comment>
<dbReference type="InterPro" id="IPR018114">
    <property type="entry name" value="TRYPSIN_HIS"/>
</dbReference>
<name>A0A8C6V961_NAJNA</name>
<keyword evidence="8" id="KW-0964">Secreted</keyword>
<evidence type="ECO:0000256" key="1">
    <source>
        <dbReference type="ARBA" id="ARBA00000095"/>
    </source>
</evidence>
<keyword evidence="9" id="KW-0399">Innate immunity</keyword>
<dbReference type="GO" id="GO:0006508">
    <property type="term" value="P:proteolysis"/>
    <property type="evidence" value="ECO:0007669"/>
    <property type="project" value="InterPro"/>
</dbReference>
<dbReference type="InterPro" id="IPR001254">
    <property type="entry name" value="Trypsin_dom"/>
</dbReference>
<keyword evidence="15" id="KW-0391">Immunity</keyword>
<dbReference type="InterPro" id="IPR036465">
    <property type="entry name" value="vWFA_dom_sf"/>
</dbReference>
<dbReference type="InterPro" id="IPR000436">
    <property type="entry name" value="Sushi_SCR_CCP_dom"/>
</dbReference>
<dbReference type="SUPFAM" id="SSF53300">
    <property type="entry name" value="vWA-like"/>
    <property type="match status" value="1"/>
</dbReference>
<dbReference type="InterPro" id="IPR035976">
    <property type="entry name" value="Sushi/SCR/CCP_sf"/>
</dbReference>
<dbReference type="GO" id="GO:0009617">
    <property type="term" value="P:response to bacterium"/>
    <property type="evidence" value="ECO:0007669"/>
    <property type="project" value="TreeGrafter"/>
</dbReference>
<comment type="function">
    <text evidence="20">Precursor of the catalytic component of the C3 and C5 convertase complexes, which are part of the complement pathway, a cascade of proteins that leads to phagocytosis and breakdown of pathogens and signaling that strengthens the adaptive immune system. Component C2 is part of the classical, lectin and GZMK complement systems.</text>
</comment>
<evidence type="ECO:0000256" key="5">
    <source>
        <dbReference type="ARBA" id="ARBA00004613"/>
    </source>
</evidence>
<dbReference type="Gene3D" id="3.40.50.410">
    <property type="entry name" value="von Willebrand factor, type A domain"/>
    <property type="match status" value="1"/>
</dbReference>
<dbReference type="PANTHER" id="PTHR46393:SF2">
    <property type="entry name" value="COMPLEMENT C2"/>
    <property type="match status" value="1"/>
</dbReference>
<evidence type="ECO:0000256" key="2">
    <source>
        <dbReference type="ARBA" id="ARBA00001936"/>
    </source>
</evidence>
<evidence type="ECO:0000256" key="15">
    <source>
        <dbReference type="ARBA" id="ARBA00022859"/>
    </source>
</evidence>
<reference evidence="26" key="2">
    <citation type="submission" date="2025-09" db="UniProtKB">
        <authorList>
            <consortium name="Ensembl"/>
        </authorList>
    </citation>
    <scope>IDENTIFICATION</scope>
</reference>
<protein>
    <recommendedName>
        <fullName evidence="7">Complement C2</fullName>
    </recommendedName>
    <alternativeName>
        <fullName evidence="19">C3/C5 convertase</fullName>
    </alternativeName>
</protein>
<feature type="domain" description="Sushi" evidence="25">
    <location>
        <begin position="25"/>
        <end position="76"/>
    </location>
</feature>
<accession>A0A8C6V961</accession>
<dbReference type="InterPro" id="IPR002035">
    <property type="entry name" value="VWF_A"/>
</dbReference>
<dbReference type="CDD" id="cd00033">
    <property type="entry name" value="CCP"/>
    <property type="match status" value="1"/>
</dbReference>
<reference evidence="26" key="1">
    <citation type="submission" date="2025-08" db="UniProtKB">
        <authorList>
            <consortium name="Ensembl"/>
        </authorList>
    </citation>
    <scope>IDENTIFICATION</scope>
</reference>
<evidence type="ECO:0000256" key="4">
    <source>
        <dbReference type="ARBA" id="ARBA00004241"/>
    </source>
</evidence>
<evidence type="ECO:0000256" key="23">
    <source>
        <dbReference type="PROSITE-ProRule" id="PRU00302"/>
    </source>
</evidence>
<evidence type="ECO:0000256" key="16">
    <source>
        <dbReference type="ARBA" id="ARBA00022875"/>
    </source>
</evidence>
<keyword evidence="13" id="KW-0378">Hydrolase</keyword>
<evidence type="ECO:0000256" key="7">
    <source>
        <dbReference type="ARBA" id="ARBA00017023"/>
    </source>
</evidence>
<dbReference type="GO" id="GO:0070062">
    <property type="term" value="C:extracellular exosome"/>
    <property type="evidence" value="ECO:0007669"/>
    <property type="project" value="TreeGrafter"/>
</dbReference>